<sequence length="44" mass="4622">MSASRTRAERKSPPGKEGHSAGAHYWAVGPPQCCRVVRALASAS</sequence>
<name>A0A4P7N8S7_PYROR</name>
<dbReference type="AlphaFoldDB" id="A0A4P7N8S7"/>
<proteinExistence type="predicted"/>
<gene>
    <name evidence="2" type="ORF">PoMZ_03857</name>
</gene>
<feature type="compositionally biased region" description="Basic and acidic residues" evidence="1">
    <location>
        <begin position="1"/>
        <end position="19"/>
    </location>
</feature>
<reference evidence="2 3" key="1">
    <citation type="journal article" date="2019" name="Mol. Biol. Evol.">
        <title>Blast fungal genomes show frequent chromosomal changes, gene gains and losses, and effector gene turnover.</title>
        <authorList>
            <person name="Gomez Luciano L.B."/>
            <person name="Jason Tsai I."/>
            <person name="Chuma I."/>
            <person name="Tosa Y."/>
            <person name="Chen Y.H."/>
            <person name="Li J.Y."/>
            <person name="Li M.Y."/>
            <person name="Jade Lu M.Y."/>
            <person name="Nakayashiki H."/>
            <person name="Li W.H."/>
        </authorList>
    </citation>
    <scope>NUCLEOTIDE SEQUENCE [LARGE SCALE GENOMIC DNA]</scope>
    <source>
        <strain evidence="2">MZ5-1-6</strain>
    </source>
</reference>
<dbReference type="Proteomes" id="UP000294847">
    <property type="component" value="Chromosome 3"/>
</dbReference>
<dbReference type="EMBL" id="CP034206">
    <property type="protein sequence ID" value="QBZ58899.1"/>
    <property type="molecule type" value="Genomic_DNA"/>
</dbReference>
<organism evidence="2 3">
    <name type="scientific">Pyricularia oryzae</name>
    <name type="common">Rice blast fungus</name>
    <name type="synonym">Magnaporthe oryzae</name>
    <dbReference type="NCBI Taxonomy" id="318829"/>
    <lineage>
        <taxon>Eukaryota</taxon>
        <taxon>Fungi</taxon>
        <taxon>Dikarya</taxon>
        <taxon>Ascomycota</taxon>
        <taxon>Pezizomycotina</taxon>
        <taxon>Sordariomycetes</taxon>
        <taxon>Sordariomycetidae</taxon>
        <taxon>Magnaporthales</taxon>
        <taxon>Pyriculariaceae</taxon>
        <taxon>Pyricularia</taxon>
    </lineage>
</organism>
<accession>A0A4P7N8S7</accession>
<evidence type="ECO:0000313" key="3">
    <source>
        <dbReference type="Proteomes" id="UP000294847"/>
    </source>
</evidence>
<evidence type="ECO:0000313" key="2">
    <source>
        <dbReference type="EMBL" id="QBZ58899.1"/>
    </source>
</evidence>
<feature type="region of interest" description="Disordered" evidence="1">
    <location>
        <begin position="1"/>
        <end position="24"/>
    </location>
</feature>
<protein>
    <submittedName>
        <fullName evidence="2">Uncharacterized protein</fullName>
    </submittedName>
</protein>
<evidence type="ECO:0000256" key="1">
    <source>
        <dbReference type="SAM" id="MobiDB-lite"/>
    </source>
</evidence>